<feature type="chain" id="PRO_5019401277" evidence="1">
    <location>
        <begin position="33"/>
        <end position="182"/>
    </location>
</feature>
<feature type="signal peptide" evidence="1">
    <location>
        <begin position="1"/>
        <end position="32"/>
    </location>
</feature>
<gene>
    <name evidence="2" type="ORF">CLV68_0561</name>
</gene>
<dbReference type="RefSeq" id="WP_121389024.1">
    <property type="nucleotide sequence ID" value="NZ_RCDD01000001.1"/>
</dbReference>
<evidence type="ECO:0000313" key="3">
    <source>
        <dbReference type="Proteomes" id="UP000282454"/>
    </source>
</evidence>
<protein>
    <submittedName>
        <fullName evidence="2">Uncharacterized protein</fullName>
    </submittedName>
</protein>
<proteinExistence type="predicted"/>
<keyword evidence="1" id="KW-0732">Signal</keyword>
<reference evidence="2 3" key="1">
    <citation type="submission" date="2018-10" db="EMBL/GenBank/DDBJ databases">
        <title>Genomic Encyclopedia of Archaeal and Bacterial Type Strains, Phase II (KMG-II): from individual species to whole genera.</title>
        <authorList>
            <person name="Goeker M."/>
        </authorList>
    </citation>
    <scope>NUCLEOTIDE SEQUENCE [LARGE SCALE GENOMIC DNA]</scope>
    <source>
        <strain evidence="2 3">DSM 45657</strain>
    </source>
</reference>
<comment type="caution">
    <text evidence="2">The sequence shown here is derived from an EMBL/GenBank/DDBJ whole genome shotgun (WGS) entry which is preliminary data.</text>
</comment>
<evidence type="ECO:0000313" key="2">
    <source>
        <dbReference type="EMBL" id="RLK60064.1"/>
    </source>
</evidence>
<dbReference type="EMBL" id="RCDD01000001">
    <property type="protein sequence ID" value="RLK60064.1"/>
    <property type="molecule type" value="Genomic_DNA"/>
</dbReference>
<sequence>MDTIRRILAKITTVMVVLTGLTVLTTATSAHAATAAECNTARTSTVYAHLANDPTPGLRMETWFTLDRATGHIDATTHVHSLLLARGFTSATMAVAYNSCDQVIGVTPGMNAGVDGIWFGNSDRWIQWQRDWDPRISSRVARIEIQHRWNPNWFITYQRLRAIACTSWTVISPGTQCPLPAM</sequence>
<dbReference type="OrthoDB" id="583763at2"/>
<dbReference type="Proteomes" id="UP000282454">
    <property type="component" value="Unassembled WGS sequence"/>
</dbReference>
<accession>A0A421B6R3</accession>
<dbReference type="AlphaFoldDB" id="A0A421B6R3"/>
<evidence type="ECO:0000256" key="1">
    <source>
        <dbReference type="SAM" id="SignalP"/>
    </source>
</evidence>
<organism evidence="2 3">
    <name type="scientific">Actinokineospora cianjurensis</name>
    <dbReference type="NCBI Taxonomy" id="585224"/>
    <lineage>
        <taxon>Bacteria</taxon>
        <taxon>Bacillati</taxon>
        <taxon>Actinomycetota</taxon>
        <taxon>Actinomycetes</taxon>
        <taxon>Pseudonocardiales</taxon>
        <taxon>Pseudonocardiaceae</taxon>
        <taxon>Actinokineospora</taxon>
    </lineage>
</organism>
<keyword evidence="3" id="KW-1185">Reference proteome</keyword>
<name>A0A421B6R3_9PSEU</name>